<name>A0A8K0L2U5_9PEZI</name>
<gene>
    <name evidence="2" type="ORF">KVT40_003875</name>
</gene>
<dbReference type="AlphaFoldDB" id="A0A8K0L2U5"/>
<organism evidence="2 3">
    <name type="scientific">Elsinoe batatas</name>
    <dbReference type="NCBI Taxonomy" id="2601811"/>
    <lineage>
        <taxon>Eukaryota</taxon>
        <taxon>Fungi</taxon>
        <taxon>Dikarya</taxon>
        <taxon>Ascomycota</taxon>
        <taxon>Pezizomycotina</taxon>
        <taxon>Dothideomycetes</taxon>
        <taxon>Dothideomycetidae</taxon>
        <taxon>Myriangiales</taxon>
        <taxon>Elsinoaceae</taxon>
        <taxon>Elsinoe</taxon>
    </lineage>
</organism>
<accession>A0A8K0L2U5</accession>
<feature type="region of interest" description="Disordered" evidence="1">
    <location>
        <begin position="1"/>
        <end position="26"/>
    </location>
</feature>
<sequence>MANARTHLVCPRPSSPPDFGGDGPEDPVSLARYRPIRCVLERSGITLEQQHQLLLDHNRRVVKERRDYHFLQRLYNFIAESTDRRRGRVIGAFLDQQEEERGRLQKEHESRMYNIIEHHQLKVPALMDIRTPSSSLWLFSKLAEQIIEQRGVEEKRMVALELERDEAVGRDKEALKELRRLQAVVGLGSGETGGGRRRAARWRDKENVTRITKFTRTKTGRRR</sequence>
<proteinExistence type="predicted"/>
<evidence type="ECO:0000256" key="1">
    <source>
        <dbReference type="SAM" id="MobiDB-lite"/>
    </source>
</evidence>
<keyword evidence="3" id="KW-1185">Reference proteome</keyword>
<dbReference type="Proteomes" id="UP000809789">
    <property type="component" value="Unassembled WGS sequence"/>
</dbReference>
<evidence type="ECO:0000313" key="3">
    <source>
        <dbReference type="Proteomes" id="UP000809789"/>
    </source>
</evidence>
<reference evidence="2" key="1">
    <citation type="submission" date="2021-07" db="EMBL/GenBank/DDBJ databases">
        <title>Elsinoe batatas strain:CRI-CJ2 Genome sequencing and assembly.</title>
        <authorList>
            <person name="Huang L."/>
        </authorList>
    </citation>
    <scope>NUCLEOTIDE SEQUENCE</scope>
    <source>
        <strain evidence="2">CRI-CJ2</strain>
    </source>
</reference>
<dbReference type="OrthoDB" id="10455198at2759"/>
<evidence type="ECO:0000313" key="2">
    <source>
        <dbReference type="EMBL" id="KAG8628002.1"/>
    </source>
</evidence>
<dbReference type="EMBL" id="JAESVG020000004">
    <property type="protein sequence ID" value="KAG8628002.1"/>
    <property type="molecule type" value="Genomic_DNA"/>
</dbReference>
<protein>
    <submittedName>
        <fullName evidence="2">Uncharacterized protein</fullName>
    </submittedName>
</protein>
<comment type="caution">
    <text evidence="2">The sequence shown here is derived from an EMBL/GenBank/DDBJ whole genome shotgun (WGS) entry which is preliminary data.</text>
</comment>